<feature type="transmembrane region" description="Helical" evidence="1">
    <location>
        <begin position="12"/>
        <end position="31"/>
    </location>
</feature>
<evidence type="ECO:0000313" key="2">
    <source>
        <dbReference type="EMBL" id="SNQ60180.1"/>
    </source>
</evidence>
<feature type="transmembrane region" description="Helical" evidence="1">
    <location>
        <begin position="61"/>
        <end position="80"/>
    </location>
</feature>
<evidence type="ECO:0000313" key="3">
    <source>
        <dbReference type="Proteomes" id="UP000218615"/>
    </source>
</evidence>
<dbReference type="Proteomes" id="UP000218615">
    <property type="component" value="Unassembled WGS sequence"/>
</dbReference>
<dbReference type="RefSeq" id="WP_096204430.1">
    <property type="nucleotide sequence ID" value="NZ_FZMP01000076.1"/>
</dbReference>
<keyword evidence="1" id="KW-1133">Transmembrane helix</keyword>
<name>A0A284VLM3_9EURY</name>
<reference evidence="3" key="1">
    <citation type="submission" date="2017-06" db="EMBL/GenBank/DDBJ databases">
        <authorList>
            <person name="Cremers G."/>
        </authorList>
    </citation>
    <scope>NUCLEOTIDE SEQUENCE [LARGE SCALE GENOMIC DNA]</scope>
</reference>
<feature type="transmembrane region" description="Helical" evidence="1">
    <location>
        <begin position="37"/>
        <end position="54"/>
    </location>
</feature>
<dbReference type="AlphaFoldDB" id="A0A284VLM3"/>
<organism evidence="2 3">
    <name type="scientific">Candidatus Methanoperedens nitratireducens</name>
    <dbReference type="NCBI Taxonomy" id="1392998"/>
    <lineage>
        <taxon>Archaea</taxon>
        <taxon>Methanobacteriati</taxon>
        <taxon>Methanobacteriota</taxon>
        <taxon>Stenosarchaea group</taxon>
        <taxon>Methanomicrobia</taxon>
        <taxon>Methanosarcinales</taxon>
        <taxon>ANME-2 cluster</taxon>
        <taxon>Candidatus Methanoperedentaceae</taxon>
        <taxon>Candidatus Methanoperedens</taxon>
    </lineage>
</organism>
<accession>A0A284VLM3</accession>
<keyword evidence="1" id="KW-0472">Membrane</keyword>
<evidence type="ECO:0000256" key="1">
    <source>
        <dbReference type="SAM" id="Phobius"/>
    </source>
</evidence>
<sequence length="93" mass="10239">MSEAFTQTKKKTPIIAVIASFVFPGLGQIYNGETRKGTGYIIMGAIFVSIWIFLMHDRHIIGPILVSGASVILLWISNMYDAYKTAGELSSQI</sequence>
<dbReference type="EMBL" id="FZMP01000076">
    <property type="protein sequence ID" value="SNQ60180.1"/>
    <property type="molecule type" value="Genomic_DNA"/>
</dbReference>
<proteinExistence type="predicted"/>
<protein>
    <submittedName>
        <fullName evidence="2">TM2 domain containing protein</fullName>
    </submittedName>
</protein>
<keyword evidence="1" id="KW-0812">Transmembrane</keyword>
<dbReference type="OrthoDB" id="64860at2157"/>
<gene>
    <name evidence="2" type="ORF">MNV_1670014</name>
</gene>
<keyword evidence="3" id="KW-1185">Reference proteome</keyword>